<dbReference type="GO" id="GO:0006357">
    <property type="term" value="P:regulation of transcription by RNA polymerase II"/>
    <property type="evidence" value="ECO:0007669"/>
    <property type="project" value="TreeGrafter"/>
</dbReference>
<evidence type="ECO:0000256" key="9">
    <source>
        <dbReference type="SAM" id="MobiDB-lite"/>
    </source>
</evidence>
<proteinExistence type="inferred from homology"/>
<gene>
    <name evidence="10" type="ORF">POJ06DRAFT_267307</name>
</gene>
<evidence type="ECO:0000313" key="11">
    <source>
        <dbReference type="Proteomes" id="UP001217417"/>
    </source>
</evidence>
<dbReference type="GO" id="GO:0035267">
    <property type="term" value="C:NuA4 histone acetyltransferase complex"/>
    <property type="evidence" value="ECO:0007669"/>
    <property type="project" value="TreeGrafter"/>
</dbReference>
<keyword evidence="6" id="KW-0804">Transcription</keyword>
<dbReference type="Pfam" id="PF07904">
    <property type="entry name" value="Eaf7"/>
    <property type="match status" value="1"/>
</dbReference>
<feature type="region of interest" description="Disordered" evidence="9">
    <location>
        <begin position="77"/>
        <end position="125"/>
    </location>
</feature>
<dbReference type="RefSeq" id="XP_056044591.1">
    <property type="nucleotide sequence ID" value="XM_056189231.1"/>
</dbReference>
<dbReference type="PANTHER" id="PTHR13581">
    <property type="entry name" value="MRG-BINDING PROTEIN"/>
    <property type="match status" value="1"/>
</dbReference>
<keyword evidence="7" id="KW-0539">Nucleus</keyword>
<sequence>MVRKAEDVPPDAWNIEQETALFKAICRYKPVGINKHFLMICIGQMVNNASIQGPYLTMKGIWDKLSTLYNLEGLDELEDGSEESSSQSPVDMPSSPPTTMVTRHQKAELEADQKEGRDTDAINSLFVPPKMREEFSLPWEEYGDLMLEHARAIDSQATSPAQMSTTAGGAVTRGMKREREASGEDDDLGSLEMESEPEEDKESDKELSEEEEAEEVVPRSTRRRGRSGAYDKSSGTTRSRPGRGRAGRRGGTGGRITRRHDEEPAVDEEDEEDEDNDEEKESEDEQQEDESEGSDKGEEEQLSRPVYNRGRRGRRGRGGAAAKTRRVPRRSSRQTKK</sequence>
<dbReference type="PANTHER" id="PTHR13581:SF5">
    <property type="entry name" value="MRG_MORF4L-BINDING PROTEIN"/>
    <property type="match status" value="1"/>
</dbReference>
<evidence type="ECO:0000256" key="1">
    <source>
        <dbReference type="ARBA" id="ARBA00004123"/>
    </source>
</evidence>
<feature type="compositionally biased region" description="Basic residues" evidence="9">
    <location>
        <begin position="309"/>
        <end position="337"/>
    </location>
</feature>
<feature type="compositionally biased region" description="Acidic residues" evidence="9">
    <location>
        <begin position="183"/>
        <end position="215"/>
    </location>
</feature>
<evidence type="ECO:0000256" key="7">
    <source>
        <dbReference type="ARBA" id="ARBA00023242"/>
    </source>
</evidence>
<comment type="function">
    <text evidence="8">Component of the NuA4 histone acetyltransferase complex which is involved in transcriptional activation of selected genes principally by acetylation of nucleosomal histone H4 and H2A. The NuA4 complex is also involved in DNA repair.</text>
</comment>
<dbReference type="GO" id="GO:0006325">
    <property type="term" value="P:chromatin organization"/>
    <property type="evidence" value="ECO:0007669"/>
    <property type="project" value="UniProtKB-KW"/>
</dbReference>
<feature type="region of interest" description="Disordered" evidence="9">
    <location>
        <begin position="154"/>
        <end position="337"/>
    </location>
</feature>
<comment type="caution">
    <text evidence="10">The sequence shown here is derived from an EMBL/GenBank/DDBJ whole genome shotgun (WGS) entry which is preliminary data.</text>
</comment>
<name>A0AAD7VTM8_9ASCO</name>
<feature type="compositionally biased region" description="Basic and acidic residues" evidence="9">
    <location>
        <begin position="293"/>
        <end position="302"/>
    </location>
</feature>
<dbReference type="AlphaFoldDB" id="A0AAD7VTM8"/>
<feature type="compositionally biased region" description="Low complexity" evidence="9">
    <location>
        <begin position="83"/>
        <end position="93"/>
    </location>
</feature>
<keyword evidence="4" id="KW-0156">Chromatin regulator</keyword>
<evidence type="ECO:0000256" key="3">
    <source>
        <dbReference type="ARBA" id="ARBA00018502"/>
    </source>
</evidence>
<evidence type="ECO:0000313" key="10">
    <source>
        <dbReference type="EMBL" id="KAJ8101141.1"/>
    </source>
</evidence>
<feature type="compositionally biased region" description="Acidic residues" evidence="9">
    <location>
        <begin position="264"/>
        <end position="292"/>
    </location>
</feature>
<reference evidence="10" key="1">
    <citation type="submission" date="2023-03" db="EMBL/GenBank/DDBJ databases">
        <title>Near-Complete genome sequence of Lipomyces tetrasporous NRRL Y-64009, an oleaginous yeast capable of growing on lignocellulosic hydrolysates.</title>
        <authorList>
            <consortium name="Lawrence Berkeley National Laboratory"/>
            <person name="Jagtap S.S."/>
            <person name="Liu J.-J."/>
            <person name="Walukiewicz H.E."/>
            <person name="Pangilinan J."/>
            <person name="Lipzen A."/>
            <person name="Ahrendt S."/>
            <person name="Koriabine M."/>
            <person name="Cobaugh K."/>
            <person name="Salamov A."/>
            <person name="Yoshinaga Y."/>
            <person name="Ng V."/>
            <person name="Daum C."/>
            <person name="Grigoriev I.V."/>
            <person name="Slininger P.J."/>
            <person name="Dien B.S."/>
            <person name="Jin Y.-S."/>
            <person name="Rao C.V."/>
        </authorList>
    </citation>
    <scope>NUCLEOTIDE SEQUENCE</scope>
    <source>
        <strain evidence="10">NRRL Y-64009</strain>
    </source>
</reference>
<protein>
    <recommendedName>
        <fullName evidence="3">Chromatin modification-related protein EAF7</fullName>
    </recommendedName>
</protein>
<dbReference type="Proteomes" id="UP001217417">
    <property type="component" value="Unassembled WGS sequence"/>
</dbReference>
<feature type="compositionally biased region" description="Polar residues" evidence="9">
    <location>
        <begin position="155"/>
        <end position="167"/>
    </location>
</feature>
<dbReference type="EMBL" id="JARPMG010000004">
    <property type="protein sequence ID" value="KAJ8101141.1"/>
    <property type="molecule type" value="Genomic_DNA"/>
</dbReference>
<evidence type="ECO:0000256" key="4">
    <source>
        <dbReference type="ARBA" id="ARBA00022853"/>
    </source>
</evidence>
<dbReference type="InterPro" id="IPR012423">
    <property type="entry name" value="Eaf7/MRGBP"/>
</dbReference>
<evidence type="ECO:0000256" key="6">
    <source>
        <dbReference type="ARBA" id="ARBA00023163"/>
    </source>
</evidence>
<accession>A0AAD7VTM8</accession>
<feature type="compositionally biased region" description="Basic and acidic residues" evidence="9">
    <location>
        <begin position="105"/>
        <end position="120"/>
    </location>
</feature>
<comment type="subcellular location">
    <subcellularLocation>
        <location evidence="1">Nucleus</location>
    </subcellularLocation>
</comment>
<comment type="similarity">
    <text evidence="2">Belongs to the EAF7 family.</text>
</comment>
<evidence type="ECO:0000256" key="2">
    <source>
        <dbReference type="ARBA" id="ARBA00007117"/>
    </source>
</evidence>
<evidence type="ECO:0000256" key="5">
    <source>
        <dbReference type="ARBA" id="ARBA00023015"/>
    </source>
</evidence>
<dbReference type="GO" id="GO:0005634">
    <property type="term" value="C:nucleus"/>
    <property type="evidence" value="ECO:0007669"/>
    <property type="project" value="UniProtKB-SubCell"/>
</dbReference>
<evidence type="ECO:0000256" key="8">
    <source>
        <dbReference type="ARBA" id="ARBA00025178"/>
    </source>
</evidence>
<keyword evidence="5" id="KW-0805">Transcription regulation</keyword>
<dbReference type="GeneID" id="80884397"/>
<keyword evidence="11" id="KW-1185">Reference proteome</keyword>
<organism evidence="10 11">
    <name type="scientific">Lipomyces tetrasporus</name>
    <dbReference type="NCBI Taxonomy" id="54092"/>
    <lineage>
        <taxon>Eukaryota</taxon>
        <taxon>Fungi</taxon>
        <taxon>Dikarya</taxon>
        <taxon>Ascomycota</taxon>
        <taxon>Saccharomycotina</taxon>
        <taxon>Lipomycetes</taxon>
        <taxon>Lipomycetales</taxon>
        <taxon>Lipomycetaceae</taxon>
        <taxon>Lipomyces</taxon>
    </lineage>
</organism>